<organism evidence="3 4">
    <name type="scientific">Leuconostoc holzapfelii</name>
    <dbReference type="NCBI Taxonomy" id="434464"/>
    <lineage>
        <taxon>Bacteria</taxon>
        <taxon>Bacillati</taxon>
        <taxon>Bacillota</taxon>
        <taxon>Bacilli</taxon>
        <taxon>Lactobacillales</taxon>
        <taxon>Lactobacillaceae</taxon>
        <taxon>Leuconostoc</taxon>
    </lineage>
</organism>
<dbReference type="SUPFAM" id="SSF56300">
    <property type="entry name" value="Metallo-dependent phosphatases"/>
    <property type="match status" value="1"/>
</dbReference>
<dbReference type="InterPro" id="IPR024654">
    <property type="entry name" value="Calcineurin-like_PHP_lpxH"/>
</dbReference>
<accession>A0A846ZFY0</accession>
<comment type="similarity">
    <text evidence="1">Belongs to the metallophosphoesterase superfamily. YfcE family.</text>
</comment>
<evidence type="ECO:0000313" key="3">
    <source>
        <dbReference type="EMBL" id="NKZ18599.1"/>
    </source>
</evidence>
<proteinExistence type="inferred from homology"/>
<dbReference type="Gene3D" id="3.60.21.10">
    <property type="match status" value="1"/>
</dbReference>
<dbReference type="Pfam" id="PF12850">
    <property type="entry name" value="Metallophos_2"/>
    <property type="match status" value="1"/>
</dbReference>
<feature type="domain" description="Calcineurin-like phosphoesterase" evidence="2">
    <location>
        <begin position="7"/>
        <end position="162"/>
    </location>
</feature>
<evidence type="ECO:0000313" key="4">
    <source>
        <dbReference type="Proteomes" id="UP000590460"/>
    </source>
</evidence>
<dbReference type="EMBL" id="JAAXPO010000005">
    <property type="protein sequence ID" value="NKZ18599.1"/>
    <property type="molecule type" value="Genomic_DNA"/>
</dbReference>
<protein>
    <submittedName>
        <fullName evidence="3">Metallophosphatase</fullName>
    </submittedName>
</protein>
<gene>
    <name evidence="3" type="ORF">HF966_05355</name>
</gene>
<evidence type="ECO:0000259" key="2">
    <source>
        <dbReference type="Pfam" id="PF12850"/>
    </source>
</evidence>
<comment type="caution">
    <text evidence="3">The sequence shown here is derived from an EMBL/GenBank/DDBJ whole genome shotgun (WGS) entry which is preliminary data.</text>
</comment>
<dbReference type="Proteomes" id="UP000590460">
    <property type="component" value="Unassembled WGS sequence"/>
</dbReference>
<dbReference type="AlphaFoldDB" id="A0A846ZFY0"/>
<reference evidence="3 4" key="1">
    <citation type="submission" date="2020-04" db="EMBL/GenBank/DDBJ databases">
        <title>MicrobeNet Type strains.</title>
        <authorList>
            <person name="Nicholson A.C."/>
        </authorList>
    </citation>
    <scope>NUCLEOTIDE SEQUENCE [LARGE SCALE GENOMIC DNA]</scope>
    <source>
        <strain evidence="3 4">CCUG 54536</strain>
    </source>
</reference>
<sequence length="205" mass="23349">MNFFTSDTHFYHRDLILGGYFSPRDQFLTVEMMNDTIVANWNARVKPTDTVYLLGDIALAFDKPAKQAMAQTLDLLNQLNGQIVIIKGNHDSAALLKFLRANNQMLASGRPKFLTHDVGTRLKFAHYEVFLTHYPMLFGITKNKINLHGHIHHASVHHQENLNVAIDSSDRDYLSTGRVPFGAPLSEAEVIDMIVGKRRDYQQRQ</sequence>
<name>A0A846ZFY0_9LACO</name>
<evidence type="ECO:0000256" key="1">
    <source>
        <dbReference type="ARBA" id="ARBA00008950"/>
    </source>
</evidence>
<dbReference type="InterPro" id="IPR029052">
    <property type="entry name" value="Metallo-depent_PP-like"/>
</dbReference>
<dbReference type="RefSeq" id="WP_168676898.1">
    <property type="nucleotide sequence ID" value="NZ_BPKV01000007.1"/>
</dbReference>